<proteinExistence type="predicted"/>
<dbReference type="InterPro" id="IPR044922">
    <property type="entry name" value="DUF2063_N_sf"/>
</dbReference>
<dbReference type="RefSeq" id="WP_341423718.1">
    <property type="nucleotide sequence ID" value="NZ_JBBUTG010000001.1"/>
</dbReference>
<dbReference type="InterPro" id="IPR018640">
    <property type="entry name" value="DUF2063"/>
</dbReference>
<dbReference type="Gene3D" id="1.10.150.690">
    <property type="entry name" value="DUF2063"/>
    <property type="match status" value="1"/>
</dbReference>
<organism evidence="2 3">
    <name type="scientific">Ideonella lacteola</name>
    <dbReference type="NCBI Taxonomy" id="2984193"/>
    <lineage>
        <taxon>Bacteria</taxon>
        <taxon>Pseudomonadati</taxon>
        <taxon>Pseudomonadota</taxon>
        <taxon>Betaproteobacteria</taxon>
        <taxon>Burkholderiales</taxon>
        <taxon>Sphaerotilaceae</taxon>
        <taxon>Ideonella</taxon>
    </lineage>
</organism>
<accession>A0ABU9BHG3</accession>
<dbReference type="GO" id="GO:0003677">
    <property type="term" value="F:DNA binding"/>
    <property type="evidence" value="ECO:0007669"/>
    <property type="project" value="UniProtKB-KW"/>
</dbReference>
<reference evidence="2 3" key="1">
    <citation type="submission" date="2024-04" db="EMBL/GenBank/DDBJ databases">
        <title>Novel species of the genus Ideonella isolated from streams.</title>
        <authorList>
            <person name="Lu H."/>
        </authorList>
    </citation>
    <scope>NUCLEOTIDE SEQUENCE [LARGE SCALE GENOMIC DNA]</scope>
    <source>
        <strain evidence="2 3">DXS29W</strain>
    </source>
</reference>
<evidence type="ECO:0000313" key="2">
    <source>
        <dbReference type="EMBL" id="MEK8029380.1"/>
    </source>
</evidence>
<evidence type="ECO:0000259" key="1">
    <source>
        <dbReference type="Pfam" id="PF09836"/>
    </source>
</evidence>
<name>A0ABU9BHG3_9BURK</name>
<feature type="domain" description="Putative DNA-binding" evidence="1">
    <location>
        <begin position="10"/>
        <end position="106"/>
    </location>
</feature>
<dbReference type="Proteomes" id="UP001371218">
    <property type="component" value="Unassembled WGS sequence"/>
</dbReference>
<protein>
    <submittedName>
        <fullName evidence="2">DNA-binding domain-containing protein</fullName>
    </submittedName>
</protein>
<sequence length="274" mass="29727">MTRHAELVRQQALIEALRTPGAAWPEAAARLPGRADGSRPEPSAGMQAYRTNAQAVAERALAAAYPVVARLVGDEAVSALARDLWRHHPPVRGDLAWFGAELAAWIERVPEWREWPYLADVARLEWAVHRAHTAPDMADTPAGLDALAQVDPDDLAVDFVAGAVGLASNWPLVALWQAHQGPVGATPDLAAVRVALQAGQGELAWVWRRGHQVQVVALPPDQFLFNAELLAGRALGQALQGALSAHADFSFENWLIRALRDGWLAGLRRLNSNH</sequence>
<keyword evidence="2" id="KW-0238">DNA-binding</keyword>
<dbReference type="Pfam" id="PF09836">
    <property type="entry name" value="DUF2063"/>
    <property type="match status" value="1"/>
</dbReference>
<keyword evidence="3" id="KW-1185">Reference proteome</keyword>
<dbReference type="EMBL" id="JBBUTG010000001">
    <property type="protein sequence ID" value="MEK8029380.1"/>
    <property type="molecule type" value="Genomic_DNA"/>
</dbReference>
<gene>
    <name evidence="2" type="ORF">AACH06_00990</name>
</gene>
<comment type="caution">
    <text evidence="2">The sequence shown here is derived from an EMBL/GenBank/DDBJ whole genome shotgun (WGS) entry which is preliminary data.</text>
</comment>
<evidence type="ECO:0000313" key="3">
    <source>
        <dbReference type="Proteomes" id="UP001371218"/>
    </source>
</evidence>